<feature type="transmembrane region" description="Helical" evidence="1">
    <location>
        <begin position="109"/>
        <end position="129"/>
    </location>
</feature>
<keyword evidence="1" id="KW-0472">Membrane</keyword>
<gene>
    <name evidence="2" type="ORF">MNB_SM-6-56</name>
</gene>
<feature type="transmembrane region" description="Helical" evidence="1">
    <location>
        <begin position="44"/>
        <end position="63"/>
    </location>
</feature>
<protein>
    <submittedName>
        <fullName evidence="2">Uncharacterized protein</fullName>
    </submittedName>
</protein>
<accession>A0A1W1CX18</accession>
<sequence length="130" mass="15680">MLENTIFTYIVLYILLEFYEVQWQKAETIMGMLARMYQWYHKSIFLFLIMHPTFYFGVWFVFATHYNPYAVALLLFKSADIITKIILIKKVFIDRELSEEFALSLFTPIGPYLPYMGLLLYPFFIYMAFK</sequence>
<organism evidence="2">
    <name type="scientific">hydrothermal vent metagenome</name>
    <dbReference type="NCBI Taxonomy" id="652676"/>
    <lineage>
        <taxon>unclassified sequences</taxon>
        <taxon>metagenomes</taxon>
        <taxon>ecological metagenomes</taxon>
    </lineage>
</organism>
<keyword evidence="1" id="KW-1133">Transmembrane helix</keyword>
<proteinExistence type="predicted"/>
<feature type="transmembrane region" description="Helical" evidence="1">
    <location>
        <begin position="6"/>
        <end position="23"/>
    </location>
</feature>
<reference evidence="2" key="1">
    <citation type="submission" date="2016-10" db="EMBL/GenBank/DDBJ databases">
        <authorList>
            <person name="de Groot N.N."/>
        </authorList>
    </citation>
    <scope>NUCLEOTIDE SEQUENCE</scope>
</reference>
<dbReference type="AlphaFoldDB" id="A0A1W1CX18"/>
<name>A0A1W1CX18_9ZZZZ</name>
<dbReference type="EMBL" id="FPHK01000141">
    <property type="protein sequence ID" value="SFV70201.1"/>
    <property type="molecule type" value="Genomic_DNA"/>
</dbReference>
<keyword evidence="1" id="KW-0812">Transmembrane</keyword>
<evidence type="ECO:0000256" key="1">
    <source>
        <dbReference type="SAM" id="Phobius"/>
    </source>
</evidence>
<evidence type="ECO:0000313" key="2">
    <source>
        <dbReference type="EMBL" id="SFV70201.1"/>
    </source>
</evidence>